<comment type="similarity">
    <text evidence="7">Belongs to the glycosyltransferase 87 family.</text>
</comment>
<name>A0A1Y5S0B7_9RHOB</name>
<feature type="transmembrane region" description="Helical" evidence="8">
    <location>
        <begin position="186"/>
        <end position="206"/>
    </location>
</feature>
<feature type="transmembrane region" description="Helical" evidence="8">
    <location>
        <begin position="6"/>
        <end position="26"/>
    </location>
</feature>
<keyword evidence="10" id="KW-1185">Reference proteome</keyword>
<keyword evidence="5 8" id="KW-1133">Transmembrane helix</keyword>
<evidence type="ECO:0008006" key="11">
    <source>
        <dbReference type="Google" id="ProtNLM"/>
    </source>
</evidence>
<evidence type="ECO:0000256" key="8">
    <source>
        <dbReference type="SAM" id="Phobius"/>
    </source>
</evidence>
<dbReference type="RefSeq" id="WP_085877768.1">
    <property type="nucleotide sequence ID" value="NZ_FWFZ01000003.1"/>
</dbReference>
<accession>A0A1Y5S0B7</accession>
<protein>
    <recommendedName>
        <fullName evidence="11">Polyprenol-phosphate-mannose-dependent alpha-(1-2)-phosphatidylinositol mannoside mannosyltransferase</fullName>
    </recommendedName>
</protein>
<dbReference type="GO" id="GO:0005886">
    <property type="term" value="C:plasma membrane"/>
    <property type="evidence" value="ECO:0007669"/>
    <property type="project" value="UniProtKB-SubCell"/>
</dbReference>
<feature type="transmembrane region" description="Helical" evidence="8">
    <location>
        <begin position="363"/>
        <end position="382"/>
    </location>
</feature>
<proteinExistence type="inferred from homology"/>
<feature type="transmembrane region" description="Helical" evidence="8">
    <location>
        <begin position="325"/>
        <end position="343"/>
    </location>
</feature>
<evidence type="ECO:0000256" key="6">
    <source>
        <dbReference type="ARBA" id="ARBA00023136"/>
    </source>
</evidence>
<dbReference type="Proteomes" id="UP000193900">
    <property type="component" value="Unassembled WGS sequence"/>
</dbReference>
<reference evidence="9 10" key="1">
    <citation type="submission" date="2017-03" db="EMBL/GenBank/DDBJ databases">
        <authorList>
            <person name="Afonso C.L."/>
            <person name="Miller P.J."/>
            <person name="Scott M.A."/>
            <person name="Spackman E."/>
            <person name="Goraichik I."/>
            <person name="Dimitrov K.M."/>
            <person name="Suarez D.L."/>
            <person name="Swayne D.E."/>
        </authorList>
    </citation>
    <scope>NUCLEOTIDE SEQUENCE [LARGE SCALE GENOMIC DNA]</scope>
    <source>
        <strain evidence="9 10">CECT 7023</strain>
    </source>
</reference>
<evidence type="ECO:0000313" key="9">
    <source>
        <dbReference type="EMBL" id="SLN27064.1"/>
    </source>
</evidence>
<evidence type="ECO:0000256" key="7">
    <source>
        <dbReference type="ARBA" id="ARBA00024033"/>
    </source>
</evidence>
<feature type="transmembrane region" description="Helical" evidence="8">
    <location>
        <begin position="212"/>
        <end position="230"/>
    </location>
</feature>
<keyword evidence="4 8" id="KW-0812">Transmembrane</keyword>
<dbReference type="InterPro" id="IPR018584">
    <property type="entry name" value="GT87"/>
</dbReference>
<dbReference type="OrthoDB" id="7865847at2"/>
<dbReference type="Pfam" id="PF09594">
    <property type="entry name" value="GT87"/>
    <property type="match status" value="1"/>
</dbReference>
<evidence type="ECO:0000256" key="1">
    <source>
        <dbReference type="ARBA" id="ARBA00004651"/>
    </source>
</evidence>
<dbReference type="GO" id="GO:0016758">
    <property type="term" value="F:hexosyltransferase activity"/>
    <property type="evidence" value="ECO:0007669"/>
    <property type="project" value="InterPro"/>
</dbReference>
<feature type="transmembrane region" description="Helical" evidence="8">
    <location>
        <begin position="250"/>
        <end position="267"/>
    </location>
</feature>
<organism evidence="9 10">
    <name type="scientific">Roseisalinus antarcticus</name>
    <dbReference type="NCBI Taxonomy" id="254357"/>
    <lineage>
        <taxon>Bacteria</taxon>
        <taxon>Pseudomonadati</taxon>
        <taxon>Pseudomonadota</taxon>
        <taxon>Alphaproteobacteria</taxon>
        <taxon>Rhodobacterales</taxon>
        <taxon>Roseobacteraceae</taxon>
        <taxon>Roseisalinus</taxon>
    </lineage>
</organism>
<feature type="transmembrane region" description="Helical" evidence="8">
    <location>
        <begin position="292"/>
        <end position="313"/>
    </location>
</feature>
<evidence type="ECO:0000313" key="10">
    <source>
        <dbReference type="Proteomes" id="UP000193900"/>
    </source>
</evidence>
<keyword evidence="2" id="KW-1003">Cell membrane</keyword>
<comment type="subcellular location">
    <subcellularLocation>
        <location evidence="1">Cell membrane</location>
        <topology evidence="1">Multi-pass membrane protein</topology>
    </subcellularLocation>
</comment>
<keyword evidence="3" id="KW-0808">Transferase</keyword>
<feature type="transmembrane region" description="Helical" evidence="8">
    <location>
        <begin position="394"/>
        <end position="414"/>
    </location>
</feature>
<keyword evidence="6 8" id="KW-0472">Membrane</keyword>
<evidence type="ECO:0000256" key="3">
    <source>
        <dbReference type="ARBA" id="ARBA00022679"/>
    </source>
</evidence>
<evidence type="ECO:0000256" key="4">
    <source>
        <dbReference type="ARBA" id="ARBA00022692"/>
    </source>
</evidence>
<dbReference type="EMBL" id="FWFZ01000003">
    <property type="protein sequence ID" value="SLN27064.1"/>
    <property type="molecule type" value="Genomic_DNA"/>
</dbReference>
<sequence length="432" mass="46567">MKHPAYYTVVVFAAFTAASWIMFASAPSPDLRATWIAGHFFSLGMQDQVYAGNTAYFTMLPSQSWQSYLDGIGHDGAAYPFVYPPLWAAVAAWIVPHVPFEAAKAVAQIANPLLMVGMVWRASRMVRDSDVSVPMMCLVGAVALLLSLPGGAALEQNQPQILVSFLLVAAIERARAGAPLTAGAALALAASIKLYPALLVVAWIAGGRWRETGAFAVAGVALGGASVWLAGWPMHAAFLAEIDTIRQSVIITYFTYGIDPIIAYWFFPDDLHRVTALGGEGARSYLVLQKPALWTMISSVALVTILALTAWWFRTRSRDGEPADVLAWPILLIALTFVSPLAWGYHYLPALAFLPHLLDRFGLRHGLVMILLAVAPLTLQALELALRAPPGANLPVLIGSFAMLGLAALYAVSIRLRGHQPERPLHAPPVSL</sequence>
<evidence type="ECO:0000256" key="5">
    <source>
        <dbReference type="ARBA" id="ARBA00022989"/>
    </source>
</evidence>
<evidence type="ECO:0000256" key="2">
    <source>
        <dbReference type="ARBA" id="ARBA00022475"/>
    </source>
</evidence>
<dbReference type="AlphaFoldDB" id="A0A1Y5S0B7"/>
<feature type="transmembrane region" description="Helical" evidence="8">
    <location>
        <begin position="131"/>
        <end position="152"/>
    </location>
</feature>
<gene>
    <name evidence="9" type="ORF">ROA7023_00850</name>
</gene>